<dbReference type="OrthoDB" id="67565at2"/>
<dbReference type="EMBL" id="BFAG01000011">
    <property type="protein sequence ID" value="GBF06834.1"/>
    <property type="molecule type" value="Genomic_DNA"/>
</dbReference>
<keyword evidence="3" id="KW-1185">Reference proteome</keyword>
<evidence type="ECO:0000313" key="3">
    <source>
        <dbReference type="Proteomes" id="UP000236569"/>
    </source>
</evidence>
<accession>A0A2I9CXL1</accession>
<proteinExistence type="predicted"/>
<comment type="caution">
    <text evidence="2">The sequence shown here is derived from an EMBL/GenBank/DDBJ whole genome shotgun (WGS) entry which is preliminary data.</text>
</comment>
<dbReference type="AlphaFoldDB" id="A0A2I9CXL1"/>
<sequence>MKHVLALLALGTLTLADAQAPRTVAVPRQRVSLTCADTYWRAPRQNFLLADETYPNCVLRLPLTLRERWPGPRTFYLIPRVSATLYAKDGKGNGHWLPLAPLVNRGDDPLHRAVSSRTYAAVELGGPFGKLGDVAGKDKPDTVGVGGKLTVCVAPVRPGEDPCVTFDITARYRVYGR</sequence>
<dbReference type="RefSeq" id="WP_103130188.1">
    <property type="nucleotide sequence ID" value="NZ_BFAG01000011.1"/>
</dbReference>
<feature type="signal peptide" evidence="1">
    <location>
        <begin position="1"/>
        <end position="18"/>
    </location>
</feature>
<evidence type="ECO:0008006" key="4">
    <source>
        <dbReference type="Google" id="ProtNLM"/>
    </source>
</evidence>
<evidence type="ECO:0000313" key="2">
    <source>
        <dbReference type="EMBL" id="GBF06834.1"/>
    </source>
</evidence>
<evidence type="ECO:0000256" key="1">
    <source>
        <dbReference type="SAM" id="SignalP"/>
    </source>
</evidence>
<organism evidence="2 3">
    <name type="scientific">Deinococcus aerius</name>
    <dbReference type="NCBI Taxonomy" id="200253"/>
    <lineage>
        <taxon>Bacteria</taxon>
        <taxon>Thermotogati</taxon>
        <taxon>Deinococcota</taxon>
        <taxon>Deinococci</taxon>
        <taxon>Deinococcales</taxon>
        <taxon>Deinococcaceae</taxon>
        <taxon>Deinococcus</taxon>
    </lineage>
</organism>
<dbReference type="Proteomes" id="UP000236569">
    <property type="component" value="Unassembled WGS sequence"/>
</dbReference>
<gene>
    <name evidence="2" type="ORF">DAERI_110016</name>
</gene>
<feature type="chain" id="PRO_5014344458" description="Secreted protein" evidence="1">
    <location>
        <begin position="19"/>
        <end position="177"/>
    </location>
</feature>
<keyword evidence="1" id="KW-0732">Signal</keyword>
<reference evidence="3" key="1">
    <citation type="submission" date="2018-01" db="EMBL/GenBank/DDBJ databases">
        <title>Draft Genome Sequence of the Radioresistant Bacterium Deinococcus aerius TR0125, Isolated from the Higher Atmosphere above Japan.</title>
        <authorList>
            <person name="Satoh K."/>
            <person name="Arai H."/>
            <person name="Sanzen T."/>
            <person name="Kawaguchi Y."/>
            <person name="Hayashi H."/>
            <person name="Yokobori S."/>
            <person name="Yamagishi A."/>
            <person name="Oono Y."/>
            <person name="Narumi I."/>
        </authorList>
    </citation>
    <scope>NUCLEOTIDE SEQUENCE [LARGE SCALE GENOMIC DNA]</scope>
    <source>
        <strain evidence="3">TR0125</strain>
    </source>
</reference>
<protein>
    <recommendedName>
        <fullName evidence="4">Secreted protein</fullName>
    </recommendedName>
</protein>
<name>A0A2I9CXL1_9DEIO</name>